<proteinExistence type="predicted"/>
<evidence type="ECO:0000313" key="2">
    <source>
        <dbReference type="EMBL" id="MBC5667324.1"/>
    </source>
</evidence>
<dbReference type="Proteomes" id="UP000597877">
    <property type="component" value="Unassembled WGS sequence"/>
</dbReference>
<gene>
    <name evidence="2" type="ORF">H8S00_04900</name>
</gene>
<evidence type="ECO:0000313" key="3">
    <source>
        <dbReference type="Proteomes" id="UP000597877"/>
    </source>
</evidence>
<reference evidence="2 3" key="1">
    <citation type="submission" date="2020-08" db="EMBL/GenBank/DDBJ databases">
        <title>Genome public.</title>
        <authorList>
            <person name="Liu C."/>
            <person name="Sun Q."/>
        </authorList>
    </citation>
    <scope>NUCLEOTIDE SEQUENCE [LARGE SCALE GENOMIC DNA]</scope>
    <source>
        <strain evidence="2 3">BX4</strain>
    </source>
</reference>
<organism evidence="2 3">
    <name type="scientific">Eubacterium segne</name>
    <dbReference type="NCBI Taxonomy" id="2763045"/>
    <lineage>
        <taxon>Bacteria</taxon>
        <taxon>Bacillati</taxon>
        <taxon>Bacillota</taxon>
        <taxon>Clostridia</taxon>
        <taxon>Eubacteriales</taxon>
        <taxon>Eubacteriaceae</taxon>
        <taxon>Eubacterium</taxon>
    </lineage>
</organism>
<keyword evidence="1" id="KW-0175">Coiled coil</keyword>
<comment type="caution">
    <text evidence="2">The sequence shown here is derived from an EMBL/GenBank/DDBJ whole genome shotgun (WGS) entry which is preliminary data.</text>
</comment>
<feature type="coiled-coil region" evidence="1">
    <location>
        <begin position="29"/>
        <end position="70"/>
    </location>
</feature>
<sequence length="335" mass="39791">MKGARDLQNDTEFNEKFEELKNYLIESAQSDTSNEIKRLSSENRELRKEIKKLLEKNDELQKKNKVVVENDKVTQIITNQISEENVYKLIESLFVKTFDENTYDVPLFWSIYVNFYNNRKDVISLLRFAGVKIPDELESIVLPHEWDERLLDKFFDTMYAHYNCNGETYENNLRFWTYSMAAHPFDTKYFSCYDEIPWQFVLRNPLLNSQKYAVKIAEEINKDGNGVYFSKICHYQELSPDVLQTIVSNLKAPQRPIITDFLINHIELVTDKKVLNNLYLTLVDKYGGTKYILRMPEEYQKKYVKSLDNPEKMINFLNMTKFSKEKKMELLGNIF</sequence>
<evidence type="ECO:0000256" key="1">
    <source>
        <dbReference type="SAM" id="Coils"/>
    </source>
</evidence>
<protein>
    <submittedName>
        <fullName evidence="2">Uncharacterized protein</fullName>
    </submittedName>
</protein>
<keyword evidence="3" id="KW-1185">Reference proteome</keyword>
<dbReference type="EMBL" id="JACOOZ010000003">
    <property type="protein sequence ID" value="MBC5667324.1"/>
    <property type="molecule type" value="Genomic_DNA"/>
</dbReference>
<name>A0ABR7F2X5_9FIRM</name>
<accession>A0ABR7F2X5</accession>
<dbReference type="RefSeq" id="WP_186840109.1">
    <property type="nucleotide sequence ID" value="NZ_JACOOZ010000003.1"/>
</dbReference>